<dbReference type="AlphaFoldDB" id="A0A8T7H7E5"/>
<gene>
    <name evidence="2" type="ORF">HQQ74_07850</name>
</gene>
<sequence>MKRYVILMILLSLMTPAAMAATVTISPTKINPGDTVTVDVKDIPDNAKFSLSINAEFNANPGEGFNFEACDLTLPFSLKGASMNVYAEGVNEAAVSLEQKGKSYGALNYDDGDNIVKISQSPGDINDGIYDRFTLEGKAAAKSVITKMTVTGKKRGPNSGKITFTFEGDGSITPTIDVSIDESGKSETSSSSTGSPGGPSGPGDSAPPSDTPATTSADGKASLTGTSIEGAKILSSAVEGTLPTGWTTDGRTYSITPADRALDAVISFPAPNTTATIARLEDGAWSLIPSKIEGDRITAKVTRGGSYAVLVLAEVPTQMVTTPTTTAPATTPAATPLAPLIPVAACAILILVQGRKD</sequence>
<comment type="caution">
    <text evidence="2">The sequence shown here is derived from an EMBL/GenBank/DDBJ whole genome shotgun (WGS) entry which is preliminary data.</text>
</comment>
<protein>
    <submittedName>
        <fullName evidence="2">Uncharacterized protein</fullName>
    </submittedName>
</protein>
<proteinExistence type="predicted"/>
<evidence type="ECO:0000313" key="2">
    <source>
        <dbReference type="EMBL" id="NQS78599.1"/>
    </source>
</evidence>
<accession>A0A8T7H7E5</accession>
<evidence type="ECO:0000313" key="3">
    <source>
        <dbReference type="Proteomes" id="UP000737555"/>
    </source>
</evidence>
<dbReference type="Proteomes" id="UP000737555">
    <property type="component" value="Unassembled WGS sequence"/>
</dbReference>
<organism evidence="2 3">
    <name type="scientific">Methanoculleus bourgensis</name>
    <dbReference type="NCBI Taxonomy" id="83986"/>
    <lineage>
        <taxon>Archaea</taxon>
        <taxon>Methanobacteriati</taxon>
        <taxon>Methanobacteriota</taxon>
        <taxon>Stenosarchaea group</taxon>
        <taxon>Methanomicrobia</taxon>
        <taxon>Methanomicrobiales</taxon>
        <taxon>Methanomicrobiaceae</taxon>
        <taxon>Methanoculleus</taxon>
    </lineage>
</organism>
<feature type="compositionally biased region" description="Low complexity" evidence="1">
    <location>
        <begin position="202"/>
        <end position="213"/>
    </location>
</feature>
<name>A0A8T7H7E5_9EURY</name>
<reference evidence="2" key="1">
    <citation type="submission" date="2020-05" db="EMBL/GenBank/DDBJ databases">
        <title>The first insight into the ecology of ammonia-tolerant syntrophic propionate oxidizing bacteria.</title>
        <authorList>
            <person name="Singh A."/>
            <person name="Schnurer A."/>
            <person name="Westerholm M."/>
        </authorList>
    </citation>
    <scope>NUCLEOTIDE SEQUENCE</scope>
    <source>
        <strain evidence="2">MAG54</strain>
    </source>
</reference>
<feature type="region of interest" description="Disordered" evidence="1">
    <location>
        <begin position="173"/>
        <end position="222"/>
    </location>
</feature>
<evidence type="ECO:0000256" key="1">
    <source>
        <dbReference type="SAM" id="MobiDB-lite"/>
    </source>
</evidence>
<dbReference type="EMBL" id="JABMJE010000110">
    <property type="protein sequence ID" value="NQS78599.1"/>
    <property type="molecule type" value="Genomic_DNA"/>
</dbReference>